<dbReference type="GO" id="GO:0004802">
    <property type="term" value="F:transketolase activity"/>
    <property type="evidence" value="ECO:0007669"/>
    <property type="project" value="TreeGrafter"/>
</dbReference>
<sequence>MTEAAALTIEDLIFGAKERKSVDKEARKLDELVISCLRSLAMDAVQQANSGHPGTPMAMAPVAYALWARILKYDPDKPHWMNRDRFVLSMGHASMLLYGLLHLAEVKEAPVLGAMDP</sequence>
<proteinExistence type="predicted"/>
<dbReference type="SUPFAM" id="SSF52518">
    <property type="entry name" value="Thiamin diphosphate-binding fold (THDP-binding)"/>
    <property type="match status" value="1"/>
</dbReference>
<dbReference type="Proteomes" id="UP001178507">
    <property type="component" value="Unassembled WGS sequence"/>
</dbReference>
<evidence type="ECO:0000259" key="1">
    <source>
        <dbReference type="Pfam" id="PF00456"/>
    </source>
</evidence>
<dbReference type="PANTHER" id="PTHR43522">
    <property type="entry name" value="TRANSKETOLASE"/>
    <property type="match status" value="1"/>
</dbReference>
<evidence type="ECO:0000313" key="3">
    <source>
        <dbReference type="Proteomes" id="UP001178507"/>
    </source>
</evidence>
<dbReference type="Pfam" id="PF00456">
    <property type="entry name" value="Transketolase_N"/>
    <property type="match status" value="1"/>
</dbReference>
<keyword evidence="3" id="KW-1185">Reference proteome</keyword>
<dbReference type="EMBL" id="CAUJNA010003124">
    <property type="protein sequence ID" value="CAJ1395327.1"/>
    <property type="molecule type" value="Genomic_DNA"/>
</dbReference>
<dbReference type="GO" id="GO:0006098">
    <property type="term" value="P:pentose-phosphate shunt"/>
    <property type="evidence" value="ECO:0007669"/>
    <property type="project" value="TreeGrafter"/>
</dbReference>
<dbReference type="InterPro" id="IPR005474">
    <property type="entry name" value="Transketolase_N"/>
</dbReference>
<evidence type="ECO:0000313" key="2">
    <source>
        <dbReference type="EMBL" id="CAJ1395327.1"/>
    </source>
</evidence>
<accession>A0AA36IWL3</accession>
<name>A0AA36IWL3_9DINO</name>
<dbReference type="GO" id="GO:0005829">
    <property type="term" value="C:cytosol"/>
    <property type="evidence" value="ECO:0007669"/>
    <property type="project" value="TreeGrafter"/>
</dbReference>
<dbReference type="PANTHER" id="PTHR43522:SF2">
    <property type="entry name" value="TRANSKETOLASE 1-RELATED"/>
    <property type="match status" value="1"/>
</dbReference>
<dbReference type="InterPro" id="IPR033247">
    <property type="entry name" value="Transketolase_fam"/>
</dbReference>
<dbReference type="Gene3D" id="3.40.50.970">
    <property type="match status" value="1"/>
</dbReference>
<gene>
    <name evidence="2" type="ORF">EVOR1521_LOCUS19776</name>
</gene>
<comment type="caution">
    <text evidence="2">The sequence shown here is derived from an EMBL/GenBank/DDBJ whole genome shotgun (WGS) entry which is preliminary data.</text>
</comment>
<feature type="domain" description="Transketolase N-terminal" evidence="1">
    <location>
        <begin position="31"/>
        <end position="104"/>
    </location>
</feature>
<organism evidence="2 3">
    <name type="scientific">Effrenium voratum</name>
    <dbReference type="NCBI Taxonomy" id="2562239"/>
    <lineage>
        <taxon>Eukaryota</taxon>
        <taxon>Sar</taxon>
        <taxon>Alveolata</taxon>
        <taxon>Dinophyceae</taxon>
        <taxon>Suessiales</taxon>
        <taxon>Symbiodiniaceae</taxon>
        <taxon>Effrenium</taxon>
    </lineage>
</organism>
<dbReference type="InterPro" id="IPR029061">
    <property type="entry name" value="THDP-binding"/>
</dbReference>
<dbReference type="AlphaFoldDB" id="A0AA36IWL3"/>
<protein>
    <recommendedName>
        <fullName evidence="1">Transketolase N-terminal domain-containing protein</fullName>
    </recommendedName>
</protein>
<reference evidence="2" key="1">
    <citation type="submission" date="2023-08" db="EMBL/GenBank/DDBJ databases">
        <authorList>
            <person name="Chen Y."/>
            <person name="Shah S."/>
            <person name="Dougan E. K."/>
            <person name="Thang M."/>
            <person name="Chan C."/>
        </authorList>
    </citation>
    <scope>NUCLEOTIDE SEQUENCE</scope>
</reference>